<dbReference type="EMBL" id="LN609528">
    <property type="protein sequence ID" value="CEF64967.1"/>
    <property type="molecule type" value="Genomic_DNA"/>
</dbReference>
<dbReference type="GO" id="GO:0006974">
    <property type="term" value="P:DNA damage response"/>
    <property type="evidence" value="ECO:0007669"/>
    <property type="project" value="UniProtKB-ARBA"/>
</dbReference>
<dbReference type="GeneID" id="36377332"/>
<dbReference type="WBParaSite" id="SRAE_1000322000.1">
    <property type="protein sequence ID" value="SRAE_1000322000.1"/>
    <property type="gene ID" value="WBGene00259837"/>
</dbReference>
<dbReference type="RefSeq" id="XP_024504168.1">
    <property type="nucleotide sequence ID" value="XM_024650386.1"/>
</dbReference>
<reference evidence="5" key="2">
    <citation type="submission" date="2020-12" db="UniProtKB">
        <authorList>
            <consortium name="WormBaseParasite"/>
        </authorList>
    </citation>
    <scope>IDENTIFICATION</scope>
</reference>
<dbReference type="AlphaFoldDB" id="A0A090L5F7"/>
<dbReference type="Proteomes" id="UP000035682">
    <property type="component" value="Unplaced"/>
</dbReference>
<dbReference type="InterPro" id="IPR006640">
    <property type="entry name" value="SprT-like_domain"/>
</dbReference>
<evidence type="ECO:0000313" key="3">
    <source>
        <dbReference type="EMBL" id="CEF64967.1"/>
    </source>
</evidence>
<dbReference type="PANTHER" id="PTHR23099:SF0">
    <property type="entry name" value="GERM CELL NUCLEAR ACIDIC PROTEIN"/>
    <property type="match status" value="1"/>
</dbReference>
<dbReference type="Pfam" id="PF10263">
    <property type="entry name" value="SprT-like"/>
    <property type="match status" value="1"/>
</dbReference>
<keyword evidence="4" id="KW-1185">Reference proteome</keyword>
<dbReference type="STRING" id="34506.A0A090L5F7"/>
<evidence type="ECO:0000256" key="1">
    <source>
        <dbReference type="SAM" id="MobiDB-lite"/>
    </source>
</evidence>
<organism evidence="3">
    <name type="scientific">Strongyloides ratti</name>
    <name type="common">Parasitic roundworm</name>
    <dbReference type="NCBI Taxonomy" id="34506"/>
    <lineage>
        <taxon>Eukaryota</taxon>
        <taxon>Metazoa</taxon>
        <taxon>Ecdysozoa</taxon>
        <taxon>Nematoda</taxon>
        <taxon>Chromadorea</taxon>
        <taxon>Rhabditida</taxon>
        <taxon>Tylenchina</taxon>
        <taxon>Panagrolaimomorpha</taxon>
        <taxon>Strongyloidoidea</taxon>
        <taxon>Strongyloididae</taxon>
        <taxon>Strongyloides</taxon>
    </lineage>
</organism>
<dbReference type="PANTHER" id="PTHR23099">
    <property type="entry name" value="TRANSCRIPTIONAL REGULATOR"/>
    <property type="match status" value="1"/>
</dbReference>
<dbReference type="SMART" id="SM00731">
    <property type="entry name" value="SprT"/>
    <property type="match status" value="1"/>
</dbReference>
<feature type="compositionally biased region" description="Low complexity" evidence="1">
    <location>
        <begin position="195"/>
        <end position="205"/>
    </location>
</feature>
<protein>
    <submittedName>
        <fullName evidence="5">SprT-like domain-containing protein</fullName>
    </submittedName>
</protein>
<accession>A0A090L5F7</accession>
<feature type="domain" description="SprT-like" evidence="2">
    <location>
        <begin position="283"/>
        <end position="436"/>
    </location>
</feature>
<reference evidence="3 4" key="1">
    <citation type="submission" date="2014-09" db="EMBL/GenBank/DDBJ databases">
        <authorList>
            <person name="Martin A.A."/>
        </authorList>
    </citation>
    <scope>NUCLEOTIDE SEQUENCE</scope>
    <source>
        <strain evidence="4">ED321</strain>
        <strain evidence="3">ED321 Heterogonic</strain>
    </source>
</reference>
<evidence type="ECO:0000259" key="2">
    <source>
        <dbReference type="SMART" id="SM00731"/>
    </source>
</evidence>
<gene>
    <name evidence="3 5 6" type="ORF">SRAE_1000322000</name>
</gene>
<name>A0A090L5F7_STRRB</name>
<proteinExistence type="predicted"/>
<evidence type="ECO:0000313" key="6">
    <source>
        <dbReference type="WormBase" id="SRAE_1000322000"/>
    </source>
</evidence>
<evidence type="ECO:0000313" key="4">
    <source>
        <dbReference type="Proteomes" id="UP000035682"/>
    </source>
</evidence>
<dbReference type="OrthoDB" id="20772at2759"/>
<feature type="region of interest" description="Disordered" evidence="1">
    <location>
        <begin position="186"/>
        <end position="209"/>
    </location>
</feature>
<evidence type="ECO:0000313" key="5">
    <source>
        <dbReference type="WBParaSite" id="SRAE_1000322000.1"/>
    </source>
</evidence>
<sequence length="465" mass="53500">MQKILIQDIKPLIYSCYYTPNDSLGKTFSFNNSQLVSDDNETCYQLFSRNSYQPKSVPSPILPVDDFWDDDSCGYLDDAKHFITDDSEVFQKSSNVSTMSKNNENLNKAFHQISPSDDEYLEITHALDTESSDDSDYDVLKAGGILSIMSKDKSGNVKENDSFINTSTVRQKKKFIKSNFESSINQNDFDKGETSFENGSSSEFSSSEENETDNKSKYFFKVRRNDVQLTKRKTKIPKDIDFVNINLCEARLFMEYLNENYPGDRPKNVQYFFSSHFFKKRGFELMEICFKIFNKYCFGNLLPDTIKLEWNNRLRKTAGTTSFSNKSGIKIVLSDKVCDKPYRVRDTLIHEMCHAASFSIDKVFKDGHGPSFKKWAAICSKSFPKIPEVSRCHNYDIDAKYHYICEGCRQTVKRHSKSLNISKKVCGKCRGRFVLHVRGRKDAAVTVEKVKEIDFLSELLTNSSL</sequence>
<dbReference type="CTD" id="36377332"/>
<dbReference type="GO" id="GO:0005634">
    <property type="term" value="C:nucleus"/>
    <property type="evidence" value="ECO:0007669"/>
    <property type="project" value="TreeGrafter"/>
</dbReference>
<dbReference type="WormBase" id="SRAE_1000322000">
    <property type="protein sequence ID" value="SRP05234"/>
    <property type="gene ID" value="WBGene00259837"/>
</dbReference>